<sequence>MLVPAFYEAVATHFNENSFTRHTGDMCKRFCVAAYKLLSVFQGHSITFSRWRKLCPETEKFSGIYARIKCNPPSGTSPNTWISEVVIPKDQHVQKDLKMGKKQEY</sequence>
<organism evidence="1 2">
    <name type="scientific">Puccinia sorghi</name>
    <dbReference type="NCBI Taxonomy" id="27349"/>
    <lineage>
        <taxon>Eukaryota</taxon>
        <taxon>Fungi</taxon>
        <taxon>Dikarya</taxon>
        <taxon>Basidiomycota</taxon>
        <taxon>Pucciniomycotina</taxon>
        <taxon>Pucciniomycetes</taxon>
        <taxon>Pucciniales</taxon>
        <taxon>Pucciniaceae</taxon>
        <taxon>Puccinia</taxon>
    </lineage>
</organism>
<keyword evidence="2" id="KW-1185">Reference proteome</keyword>
<protein>
    <submittedName>
        <fullName evidence="1">Uncharacterized protein</fullName>
    </submittedName>
</protein>
<dbReference type="Proteomes" id="UP000037035">
    <property type="component" value="Unassembled WGS sequence"/>
</dbReference>
<dbReference type="AlphaFoldDB" id="A0A0L6US24"/>
<name>A0A0L6US24_9BASI</name>
<proteinExistence type="predicted"/>
<dbReference type="OrthoDB" id="76487at2759"/>
<dbReference type="VEuPathDB" id="FungiDB:VP01_4111g2"/>
<comment type="caution">
    <text evidence="1">The sequence shown here is derived from an EMBL/GenBank/DDBJ whole genome shotgun (WGS) entry which is preliminary data.</text>
</comment>
<dbReference type="EMBL" id="LAVV01009182">
    <property type="protein sequence ID" value="KNZ51047.1"/>
    <property type="molecule type" value="Genomic_DNA"/>
</dbReference>
<reference evidence="1 2" key="1">
    <citation type="submission" date="2015-08" db="EMBL/GenBank/DDBJ databases">
        <title>Next Generation Sequencing and Analysis of the Genome of Puccinia sorghi L Schw, the Causal Agent of Maize Common Rust.</title>
        <authorList>
            <person name="Rochi L."/>
            <person name="Burguener G."/>
            <person name="Darino M."/>
            <person name="Turjanski A."/>
            <person name="Kreff E."/>
            <person name="Dieguez M.J."/>
            <person name="Sacco F."/>
        </authorList>
    </citation>
    <scope>NUCLEOTIDE SEQUENCE [LARGE SCALE GENOMIC DNA]</scope>
    <source>
        <strain evidence="1 2">RO10H11247</strain>
    </source>
</reference>
<accession>A0A0L6US24</accession>
<evidence type="ECO:0000313" key="1">
    <source>
        <dbReference type="EMBL" id="KNZ51047.1"/>
    </source>
</evidence>
<gene>
    <name evidence="1" type="ORF">VP01_4111g2</name>
</gene>
<evidence type="ECO:0000313" key="2">
    <source>
        <dbReference type="Proteomes" id="UP000037035"/>
    </source>
</evidence>